<feature type="coiled-coil region" evidence="1">
    <location>
        <begin position="95"/>
        <end position="146"/>
    </location>
</feature>
<proteinExistence type="predicted"/>
<dbReference type="AlphaFoldDB" id="A0A2H3DJ03"/>
<evidence type="ECO:0000256" key="1">
    <source>
        <dbReference type="SAM" id="Coils"/>
    </source>
</evidence>
<gene>
    <name evidence="2" type="ORF">ARMGADRAFT_1164872</name>
</gene>
<dbReference type="EMBL" id="KZ293655">
    <property type="protein sequence ID" value="PBK94070.1"/>
    <property type="molecule type" value="Genomic_DNA"/>
</dbReference>
<dbReference type="InParanoid" id="A0A2H3DJ03"/>
<dbReference type="OrthoDB" id="2946979at2759"/>
<organism evidence="2 3">
    <name type="scientific">Armillaria gallica</name>
    <name type="common">Bulbous honey fungus</name>
    <name type="synonym">Armillaria bulbosa</name>
    <dbReference type="NCBI Taxonomy" id="47427"/>
    <lineage>
        <taxon>Eukaryota</taxon>
        <taxon>Fungi</taxon>
        <taxon>Dikarya</taxon>
        <taxon>Basidiomycota</taxon>
        <taxon>Agaricomycotina</taxon>
        <taxon>Agaricomycetes</taxon>
        <taxon>Agaricomycetidae</taxon>
        <taxon>Agaricales</taxon>
        <taxon>Marasmiineae</taxon>
        <taxon>Physalacriaceae</taxon>
        <taxon>Armillaria</taxon>
    </lineage>
</organism>
<evidence type="ECO:0000313" key="3">
    <source>
        <dbReference type="Proteomes" id="UP000217790"/>
    </source>
</evidence>
<evidence type="ECO:0000313" key="2">
    <source>
        <dbReference type="EMBL" id="PBK94070.1"/>
    </source>
</evidence>
<dbReference type="Proteomes" id="UP000217790">
    <property type="component" value="Unassembled WGS sequence"/>
</dbReference>
<keyword evidence="1" id="KW-0175">Coiled coil</keyword>
<protein>
    <submittedName>
        <fullName evidence="2">Uncharacterized protein</fullName>
    </submittedName>
</protein>
<dbReference type="OMA" id="TWIFRSI"/>
<name>A0A2H3DJ03_ARMGA</name>
<reference evidence="3" key="1">
    <citation type="journal article" date="2017" name="Nat. Ecol. Evol.">
        <title>Genome expansion and lineage-specific genetic innovations in the forest pathogenic fungi Armillaria.</title>
        <authorList>
            <person name="Sipos G."/>
            <person name="Prasanna A.N."/>
            <person name="Walter M.C."/>
            <person name="O'Connor E."/>
            <person name="Balint B."/>
            <person name="Krizsan K."/>
            <person name="Kiss B."/>
            <person name="Hess J."/>
            <person name="Varga T."/>
            <person name="Slot J."/>
            <person name="Riley R."/>
            <person name="Boka B."/>
            <person name="Rigling D."/>
            <person name="Barry K."/>
            <person name="Lee J."/>
            <person name="Mihaltcheva S."/>
            <person name="LaButti K."/>
            <person name="Lipzen A."/>
            <person name="Waldron R."/>
            <person name="Moloney N.M."/>
            <person name="Sperisen C."/>
            <person name="Kredics L."/>
            <person name="Vagvoelgyi C."/>
            <person name="Patrignani A."/>
            <person name="Fitzpatrick D."/>
            <person name="Nagy I."/>
            <person name="Doyle S."/>
            <person name="Anderson J.B."/>
            <person name="Grigoriev I.V."/>
            <person name="Gueldener U."/>
            <person name="Muensterkoetter M."/>
            <person name="Nagy L.G."/>
        </authorList>
    </citation>
    <scope>NUCLEOTIDE SEQUENCE [LARGE SCALE GENOMIC DNA]</scope>
    <source>
        <strain evidence="3">Ar21-2</strain>
    </source>
</reference>
<sequence>MQNVTTITYQDIHRPYSIDVDGDFETAPCLSTSPRTFLQQIFREETSETVLKLTHPQPNDHVRLTGERRYQKDLERRLQIVEDRAQTQDIRYFEFKEAEARLGREENRLRQEVDRLRKEEDLRREADRLREEKDLQREEKDRLHEEEKVLALNYETAERFSRGITDDLIRMEPWIEYYILSLSYAFCEVSLGLGRTMTYLPNILVAWYYHRAIINSTLDPPYPMLTQQLPPFLHQKNISAANTLEKISIQFDLGPLTGFVMAHIRKVSLLVDTWIFRSIIGGRNKVVQLQM</sequence>
<keyword evidence="3" id="KW-1185">Reference proteome</keyword>
<accession>A0A2H3DJ03</accession>